<dbReference type="SUPFAM" id="SSF46785">
    <property type="entry name" value="Winged helix' DNA-binding domain"/>
    <property type="match status" value="1"/>
</dbReference>
<dbReference type="InterPro" id="IPR050707">
    <property type="entry name" value="HTH_MetabolicPath_Reg"/>
</dbReference>
<keyword evidence="3" id="KW-0804">Transcription</keyword>
<accession>A0A1L7AIR7</accession>
<proteinExistence type="predicted"/>
<dbReference type="SMART" id="SM00346">
    <property type="entry name" value="HTH_ICLR"/>
    <property type="match status" value="1"/>
</dbReference>
<dbReference type="Proteomes" id="UP001258945">
    <property type="component" value="Unassembled WGS sequence"/>
</dbReference>
<evidence type="ECO:0000313" key="7">
    <source>
        <dbReference type="EMBL" id="MDT8332145.1"/>
    </source>
</evidence>
<dbReference type="eggNOG" id="COG1414">
    <property type="taxonomic scope" value="Bacteria"/>
</dbReference>
<evidence type="ECO:0000259" key="4">
    <source>
        <dbReference type="PROSITE" id="PS51077"/>
    </source>
</evidence>
<dbReference type="EMBL" id="JAVVDO010000022">
    <property type="protein sequence ID" value="MDT8332145.1"/>
    <property type="molecule type" value="Genomic_DNA"/>
</dbReference>
<reference evidence="7 9" key="2">
    <citation type="journal article" date="2019" name="Microb. Pathog.">
        <title>Comparison of VITEK 2, MALDI-TOF MS, 16S rRNA gene sequencing, and whole-genome sequencing for identification of Roseomonas mucosa.</title>
        <authorList>
            <person name="Rudolph W.W."/>
            <person name="Gunzer F."/>
            <person name="Trauth M."/>
            <person name="Bunk B."/>
            <person name="Bigge R."/>
            <person name="Schrottner P."/>
        </authorList>
    </citation>
    <scope>NUCLEOTIDE SEQUENCE [LARGE SCALE GENOMIC DNA]</scope>
    <source>
        <strain evidence="7 9">DSM 103800</strain>
    </source>
</reference>
<dbReference type="Pfam" id="PF01614">
    <property type="entry name" value="IclR_C"/>
    <property type="match status" value="1"/>
</dbReference>
<dbReference type="PANTHER" id="PTHR30136">
    <property type="entry name" value="HELIX-TURN-HELIX TRANSCRIPTIONAL REGULATOR, ICLR FAMILY"/>
    <property type="match status" value="1"/>
</dbReference>
<evidence type="ECO:0000256" key="2">
    <source>
        <dbReference type="ARBA" id="ARBA00023125"/>
    </source>
</evidence>
<dbReference type="InterPro" id="IPR036388">
    <property type="entry name" value="WH-like_DNA-bd_sf"/>
</dbReference>
<feature type="domain" description="IclR-ED" evidence="5">
    <location>
        <begin position="65"/>
        <end position="258"/>
    </location>
</feature>
<dbReference type="AlphaFoldDB" id="A0A1L7AIR7"/>
<dbReference type="GO" id="GO:0003677">
    <property type="term" value="F:DNA binding"/>
    <property type="evidence" value="ECO:0007669"/>
    <property type="project" value="UniProtKB-KW"/>
</dbReference>
<evidence type="ECO:0000313" key="6">
    <source>
        <dbReference type="EMBL" id="APT58652.1"/>
    </source>
</evidence>
<reference evidence="7" key="3">
    <citation type="submission" date="2023-09" db="EMBL/GenBank/DDBJ databases">
        <authorList>
            <person name="Schober I."/>
            <person name="Bunk B."/>
        </authorList>
    </citation>
    <scope>NUCLEOTIDE SEQUENCE</scope>
    <source>
        <strain evidence="7">DSM 103800</strain>
    </source>
</reference>
<dbReference type="InterPro" id="IPR005471">
    <property type="entry name" value="Tscrpt_reg_IclR_N"/>
</dbReference>
<evidence type="ECO:0000259" key="5">
    <source>
        <dbReference type="PROSITE" id="PS51078"/>
    </source>
</evidence>
<dbReference type="GO" id="GO:0003700">
    <property type="term" value="F:DNA-binding transcription factor activity"/>
    <property type="evidence" value="ECO:0007669"/>
    <property type="project" value="TreeGrafter"/>
</dbReference>
<sequence length="275" mass="28892">MTAVLDRSLRLLEQLALQAEGLPLHMLADRLQIPRSAAHRLLNELIREGYVRQEREGGPYSLTIRLVSLGLTYLARNGIPDVAQPILDGLARRSGELCRLGITDGTSLTWVAKAQGARDGLRYDPDDGAQAMLAPTANGQAWLASMSDEAALALVARQEIGHGGFGDPARMGPGAPRTVQALLEQLSQARRQGYAIMAEGSAPGTAAVAAVIRQPESGAVIGTLSLAGPSVRMTEARLHALAPDLLAAAAEMGEASRASRLFAPRPAQQADSAAA</sequence>
<evidence type="ECO:0000313" key="9">
    <source>
        <dbReference type="Proteomes" id="UP001258945"/>
    </source>
</evidence>
<dbReference type="Pfam" id="PF09339">
    <property type="entry name" value="HTH_IclR"/>
    <property type="match status" value="1"/>
</dbReference>
<dbReference type="FunFam" id="1.10.10.10:FF:000056">
    <property type="entry name" value="IclR family transcriptional regulator"/>
    <property type="match status" value="1"/>
</dbReference>
<evidence type="ECO:0000313" key="8">
    <source>
        <dbReference type="Proteomes" id="UP000185494"/>
    </source>
</evidence>
<keyword evidence="2" id="KW-0238">DNA-binding</keyword>
<dbReference type="InterPro" id="IPR036390">
    <property type="entry name" value="WH_DNA-bd_sf"/>
</dbReference>
<dbReference type="Gene3D" id="3.30.450.40">
    <property type="match status" value="1"/>
</dbReference>
<reference evidence="6 8" key="1">
    <citation type="submission" date="2016-05" db="EMBL/GenBank/DDBJ databases">
        <title>Complete Genome and Methylome Analysis of Psychrotrophic Bacterial Isolates from Antarctic Lake Untersee.</title>
        <authorList>
            <person name="Fomenkov A."/>
            <person name="Akimov V.N."/>
            <person name="Vasilyeva L.V."/>
            <person name="Andersen D."/>
            <person name="Vincze T."/>
            <person name="Roberts R.J."/>
        </authorList>
    </citation>
    <scope>NUCLEOTIDE SEQUENCE [LARGE SCALE GENOMIC DNA]</scope>
    <source>
        <strain evidence="6 8">U14-5</strain>
    </source>
</reference>
<dbReference type="InterPro" id="IPR014757">
    <property type="entry name" value="Tscrpt_reg_IclR_C"/>
</dbReference>
<dbReference type="Gene3D" id="1.10.10.10">
    <property type="entry name" value="Winged helix-like DNA-binding domain superfamily/Winged helix DNA-binding domain"/>
    <property type="match status" value="1"/>
</dbReference>
<gene>
    <name evidence="6" type="ORF">RGI145_17565</name>
    <name evidence="7" type="ORF">RQ831_13875</name>
</gene>
<keyword evidence="1" id="KW-0805">Transcription regulation</keyword>
<dbReference type="RefSeq" id="WP_075799409.1">
    <property type="nucleotide sequence ID" value="NZ_CP015583.1"/>
</dbReference>
<evidence type="ECO:0000256" key="3">
    <source>
        <dbReference type="ARBA" id="ARBA00023163"/>
    </source>
</evidence>
<dbReference type="STRING" id="257708.RGI145_17565"/>
<dbReference type="KEGG" id="rgi:RGI145_17565"/>
<dbReference type="InterPro" id="IPR029016">
    <property type="entry name" value="GAF-like_dom_sf"/>
</dbReference>
<feature type="domain" description="HTH iclR-type" evidence="4">
    <location>
        <begin position="2"/>
        <end position="64"/>
    </location>
</feature>
<name>A0A1L7AIR7_9PROT</name>
<dbReference type="GO" id="GO:0045892">
    <property type="term" value="P:negative regulation of DNA-templated transcription"/>
    <property type="evidence" value="ECO:0007669"/>
    <property type="project" value="TreeGrafter"/>
</dbReference>
<dbReference type="PROSITE" id="PS51077">
    <property type="entry name" value="HTH_ICLR"/>
    <property type="match status" value="1"/>
</dbReference>
<evidence type="ECO:0000256" key="1">
    <source>
        <dbReference type="ARBA" id="ARBA00023015"/>
    </source>
</evidence>
<dbReference type="EMBL" id="CP015583">
    <property type="protein sequence ID" value="APT58652.1"/>
    <property type="molecule type" value="Genomic_DNA"/>
</dbReference>
<dbReference type="SUPFAM" id="SSF55781">
    <property type="entry name" value="GAF domain-like"/>
    <property type="match status" value="1"/>
</dbReference>
<protein>
    <submittedName>
        <fullName evidence="6">IclR family transcriptional regulator</fullName>
    </submittedName>
</protein>
<dbReference type="Proteomes" id="UP000185494">
    <property type="component" value="Chromosome 1"/>
</dbReference>
<keyword evidence="9" id="KW-1185">Reference proteome</keyword>
<dbReference type="PANTHER" id="PTHR30136:SF35">
    <property type="entry name" value="HTH-TYPE TRANSCRIPTIONAL REGULATOR RV1719"/>
    <property type="match status" value="1"/>
</dbReference>
<dbReference type="PROSITE" id="PS51078">
    <property type="entry name" value="ICLR_ED"/>
    <property type="match status" value="1"/>
</dbReference>
<organism evidence="6 8">
    <name type="scientific">Roseomonas gilardii</name>
    <dbReference type="NCBI Taxonomy" id="257708"/>
    <lineage>
        <taxon>Bacteria</taxon>
        <taxon>Pseudomonadati</taxon>
        <taxon>Pseudomonadota</taxon>
        <taxon>Alphaproteobacteria</taxon>
        <taxon>Acetobacterales</taxon>
        <taxon>Roseomonadaceae</taxon>
        <taxon>Roseomonas</taxon>
    </lineage>
</organism>